<dbReference type="PANTHER" id="PTHR22409:SF2">
    <property type="entry name" value="CHROMOSOME 19 OPEN READING FRAME 44"/>
    <property type="match status" value="1"/>
</dbReference>
<evidence type="ECO:0000256" key="1">
    <source>
        <dbReference type="SAM" id="MobiDB-lite"/>
    </source>
</evidence>
<dbReference type="InterPro" id="IPR027884">
    <property type="entry name" value="DUF4614"/>
</dbReference>
<dbReference type="GeneID" id="100377230"/>
<name>A0ABM0MC73_SACKO</name>
<dbReference type="RefSeq" id="XP_006817614.1">
    <property type="nucleotide sequence ID" value="XM_006817551.1"/>
</dbReference>
<accession>A0ABM0MC73</accession>
<feature type="region of interest" description="Disordered" evidence="1">
    <location>
        <begin position="1"/>
        <end position="31"/>
    </location>
</feature>
<dbReference type="PANTHER" id="PTHR22409">
    <property type="entry name" value="CHROMOSOME 19 OPEN READING FRAME 44"/>
    <property type="match status" value="1"/>
</dbReference>
<sequence length="224" mass="25478">MSKPQGSHTETIHTERTMSPDSRRADWRRRRTFSKSASYTDDFESMQTDSDVDDLSDSVSYSESYTSFSESRTLTRTATPIKKTTKKGKVDSRDVGIQAEDIMGYHWRKDAGSAVLGPSLGLQYVDPSPIASHVISSDAVEALTSYSPSVLLLNDMLRSQLQITQTFLRNSRQMYNSYVGSIGSQFNYTTIEDTNEFLKQHRRPRLTFEEALRQVKEEMGMENK</sequence>
<protein>
    <submittedName>
        <fullName evidence="4">Uncharacterized protein C19orf44 homolog</fullName>
    </submittedName>
</protein>
<reference evidence="4" key="1">
    <citation type="submission" date="2025-08" db="UniProtKB">
        <authorList>
            <consortium name="RefSeq"/>
        </authorList>
    </citation>
    <scope>IDENTIFICATION</scope>
    <source>
        <tissue evidence="4">Testes</tissue>
    </source>
</reference>
<dbReference type="Pfam" id="PF15391">
    <property type="entry name" value="DUF4614"/>
    <property type="match status" value="1"/>
</dbReference>
<organism evidence="3 4">
    <name type="scientific">Saccoglossus kowalevskii</name>
    <name type="common">Acorn worm</name>
    <dbReference type="NCBI Taxonomy" id="10224"/>
    <lineage>
        <taxon>Eukaryota</taxon>
        <taxon>Metazoa</taxon>
        <taxon>Hemichordata</taxon>
        <taxon>Enteropneusta</taxon>
        <taxon>Harrimaniidae</taxon>
        <taxon>Saccoglossus</taxon>
    </lineage>
</organism>
<feature type="domain" description="DUF4614" evidence="2">
    <location>
        <begin position="32"/>
        <end position="202"/>
    </location>
</feature>
<feature type="compositionally biased region" description="Basic and acidic residues" evidence="1">
    <location>
        <begin position="10"/>
        <end position="25"/>
    </location>
</feature>
<dbReference type="InterPro" id="IPR040120">
    <property type="entry name" value="C19orf44-like"/>
</dbReference>
<gene>
    <name evidence="4" type="primary">LOC100377230</name>
</gene>
<keyword evidence="3" id="KW-1185">Reference proteome</keyword>
<proteinExistence type="predicted"/>
<dbReference type="Proteomes" id="UP000694865">
    <property type="component" value="Unplaced"/>
</dbReference>
<evidence type="ECO:0000313" key="4">
    <source>
        <dbReference type="RefSeq" id="XP_006817614.1"/>
    </source>
</evidence>
<evidence type="ECO:0000313" key="3">
    <source>
        <dbReference type="Proteomes" id="UP000694865"/>
    </source>
</evidence>
<evidence type="ECO:0000259" key="2">
    <source>
        <dbReference type="Pfam" id="PF15391"/>
    </source>
</evidence>